<reference evidence="8 9" key="1">
    <citation type="journal article" date="2017" name="Int. J. Parasitol.">
        <title>The genome of the protozoan parasite Cystoisospora suis and a reverse vaccinology approach to identify vaccine candidates.</title>
        <authorList>
            <person name="Palmieri N."/>
            <person name="Shrestha A."/>
            <person name="Ruttkowski B."/>
            <person name="Beck T."/>
            <person name="Vogl C."/>
            <person name="Tomley F."/>
            <person name="Blake D.P."/>
            <person name="Joachim A."/>
        </authorList>
    </citation>
    <scope>NUCLEOTIDE SEQUENCE [LARGE SCALE GENOMIC DNA]</scope>
    <source>
        <strain evidence="8 9">Wien I</strain>
    </source>
</reference>
<dbReference type="InterPro" id="IPR001584">
    <property type="entry name" value="Integrase_cat-core"/>
</dbReference>
<dbReference type="Gene3D" id="1.10.340.70">
    <property type="match status" value="1"/>
</dbReference>
<dbReference type="InterPro" id="IPR041588">
    <property type="entry name" value="Integrase_H2C2"/>
</dbReference>
<gene>
    <name evidence="8" type="ORF">CSUI_011280</name>
</gene>
<keyword evidence="2" id="KW-0548">Nucleotidyltransferase</keyword>
<evidence type="ECO:0000256" key="4">
    <source>
        <dbReference type="ARBA" id="ARBA00022759"/>
    </source>
</evidence>
<dbReference type="GeneID" id="94434591"/>
<evidence type="ECO:0000256" key="2">
    <source>
        <dbReference type="ARBA" id="ARBA00022695"/>
    </source>
</evidence>
<dbReference type="SUPFAM" id="SSF56672">
    <property type="entry name" value="DNA/RNA polymerases"/>
    <property type="match status" value="1"/>
</dbReference>
<proteinExistence type="predicted"/>
<dbReference type="Pfam" id="PF17921">
    <property type="entry name" value="Integrase_H2C2"/>
    <property type="match status" value="1"/>
</dbReference>
<evidence type="ECO:0000256" key="3">
    <source>
        <dbReference type="ARBA" id="ARBA00022722"/>
    </source>
</evidence>
<organism evidence="8 9">
    <name type="scientific">Cystoisospora suis</name>
    <dbReference type="NCBI Taxonomy" id="483139"/>
    <lineage>
        <taxon>Eukaryota</taxon>
        <taxon>Sar</taxon>
        <taxon>Alveolata</taxon>
        <taxon>Apicomplexa</taxon>
        <taxon>Conoidasida</taxon>
        <taxon>Coccidia</taxon>
        <taxon>Eucoccidiorida</taxon>
        <taxon>Eimeriorina</taxon>
        <taxon>Sarcocystidae</taxon>
        <taxon>Cystoisospora</taxon>
    </lineage>
</organism>
<dbReference type="GO" id="GO:0004519">
    <property type="term" value="F:endonuclease activity"/>
    <property type="evidence" value="ECO:0007669"/>
    <property type="project" value="UniProtKB-KW"/>
</dbReference>
<keyword evidence="5" id="KW-0378">Hydrolase</keyword>
<evidence type="ECO:0000256" key="5">
    <source>
        <dbReference type="ARBA" id="ARBA00022801"/>
    </source>
</evidence>
<dbReference type="RefSeq" id="XP_067916644.1">
    <property type="nucleotide sequence ID" value="XM_068071380.1"/>
</dbReference>
<dbReference type="PROSITE" id="PS50994">
    <property type="entry name" value="INTEGRASE"/>
    <property type="match status" value="1"/>
</dbReference>
<dbReference type="PANTHER" id="PTHR37984:SF5">
    <property type="entry name" value="PROTEIN NYNRIN-LIKE"/>
    <property type="match status" value="1"/>
</dbReference>
<accession>A0A2C6JTA0</accession>
<evidence type="ECO:0000313" key="9">
    <source>
        <dbReference type="Proteomes" id="UP000221165"/>
    </source>
</evidence>
<dbReference type="InterPro" id="IPR036397">
    <property type="entry name" value="RNaseH_sf"/>
</dbReference>
<dbReference type="GO" id="GO:0015074">
    <property type="term" value="P:DNA integration"/>
    <property type="evidence" value="ECO:0007669"/>
    <property type="project" value="InterPro"/>
</dbReference>
<dbReference type="EMBL" id="MIGC01010537">
    <property type="protein sequence ID" value="PHJ14910.1"/>
    <property type="molecule type" value="Genomic_DNA"/>
</dbReference>
<dbReference type="VEuPathDB" id="ToxoDB:CSUI_011280"/>
<dbReference type="CDD" id="cd09274">
    <property type="entry name" value="RNase_HI_RT_Ty3"/>
    <property type="match status" value="1"/>
</dbReference>
<dbReference type="InterPro" id="IPR041373">
    <property type="entry name" value="RT_RNaseH"/>
</dbReference>
<dbReference type="GO" id="GO:0003964">
    <property type="term" value="F:RNA-directed DNA polymerase activity"/>
    <property type="evidence" value="ECO:0007669"/>
    <property type="project" value="UniProtKB-KW"/>
</dbReference>
<evidence type="ECO:0000256" key="6">
    <source>
        <dbReference type="ARBA" id="ARBA00022918"/>
    </source>
</evidence>
<keyword evidence="1" id="KW-0808">Transferase</keyword>
<dbReference type="SUPFAM" id="SSF53098">
    <property type="entry name" value="Ribonuclease H-like"/>
    <property type="match status" value="1"/>
</dbReference>
<dbReference type="PANTHER" id="PTHR37984">
    <property type="entry name" value="PROTEIN CBG26694"/>
    <property type="match status" value="1"/>
</dbReference>
<dbReference type="GO" id="GO:0003676">
    <property type="term" value="F:nucleic acid binding"/>
    <property type="evidence" value="ECO:0007669"/>
    <property type="project" value="InterPro"/>
</dbReference>
<keyword evidence="9" id="KW-1185">Reference proteome</keyword>
<protein>
    <submittedName>
        <fullName evidence="8">Retrotransposon ty3-gypsy subclass</fullName>
    </submittedName>
</protein>
<dbReference type="OrthoDB" id="2013610at2759"/>
<evidence type="ECO:0000256" key="1">
    <source>
        <dbReference type="ARBA" id="ARBA00022679"/>
    </source>
</evidence>
<dbReference type="InterPro" id="IPR050951">
    <property type="entry name" value="Retrovirus_Pol_polyprotein"/>
</dbReference>
<comment type="caution">
    <text evidence="8">The sequence shown here is derived from an EMBL/GenBank/DDBJ whole genome shotgun (WGS) entry which is preliminary data.</text>
</comment>
<dbReference type="GO" id="GO:0016787">
    <property type="term" value="F:hydrolase activity"/>
    <property type="evidence" value="ECO:0007669"/>
    <property type="project" value="UniProtKB-KW"/>
</dbReference>
<keyword evidence="6" id="KW-0695">RNA-directed DNA polymerase</keyword>
<name>A0A2C6JTA0_9APIC</name>
<dbReference type="Proteomes" id="UP000221165">
    <property type="component" value="Unassembled WGS sequence"/>
</dbReference>
<dbReference type="Pfam" id="PF17917">
    <property type="entry name" value="RT_RNaseH"/>
    <property type="match status" value="1"/>
</dbReference>
<evidence type="ECO:0000313" key="8">
    <source>
        <dbReference type="EMBL" id="PHJ14910.1"/>
    </source>
</evidence>
<dbReference type="AlphaFoldDB" id="A0A2C6JTA0"/>
<keyword evidence="4" id="KW-0255">Endonuclease</keyword>
<dbReference type="Gene3D" id="3.30.420.10">
    <property type="entry name" value="Ribonuclease H-like superfamily/Ribonuclease H"/>
    <property type="match status" value="1"/>
</dbReference>
<keyword evidence="3" id="KW-0540">Nuclease</keyword>
<dbReference type="InterPro" id="IPR043502">
    <property type="entry name" value="DNA/RNA_pol_sf"/>
</dbReference>
<sequence length="301" mass="34154">MTWGPKHSQAVHELKKKLMDATNVHIFDPEEPITKKTDASKHAMGALLEQNGYPIAFESKMGARDKFLPAYEIELLAIVFALTKWKSFIGSKLVTVETDHATLSRMLTQKQVTTRLGYWLDKLADFDVKEVYKPGKQNVVADAISRRPDLVGAIRHPGIDRTKAAIRAHFWWPKMDEDIEAFVKACTRCARNKACRQRSGRLLQPLPIPEVPWEEISLDLIVGLPTTRDGYDAILTIVCRLTKMAHFAPTTQTVNTKGIVQILVRVVRLQGVPRAIVSDRDTRFTSDIWKSLCKQLDIKKR</sequence>
<feature type="domain" description="Integrase catalytic" evidence="7">
    <location>
        <begin position="208"/>
        <end position="301"/>
    </location>
</feature>
<evidence type="ECO:0000259" key="7">
    <source>
        <dbReference type="PROSITE" id="PS50994"/>
    </source>
</evidence>
<dbReference type="InterPro" id="IPR012337">
    <property type="entry name" value="RNaseH-like_sf"/>
</dbReference>
<feature type="non-terminal residue" evidence="8">
    <location>
        <position position="301"/>
    </location>
</feature>